<sequence length="269" mass="31292">MKKVAIIVLHYKNWHDTKDCLASLSRVNRAGLELETIVVDNSQSIEKEIKENFSGMKYLKSRQNLGYAGGNNLGIKRALQDKTDHVLLINNDTIVEKNFLVGLVKLIDSDKKIGIVGPTIRHQVKGKTFYDYGGVINWHLGKTYHLNKTSNHDKRWRKADFVTGCCILIKGQVFEKIGFLNEDYFLYLEDVEFCVRAQKAGFKIIFDPRSEIFHKGSRSISEWGKIKYSWRNSLKFSIKFVPLVWKPVALVYNFCFYPLLFLRWQLSRF</sequence>
<keyword evidence="2" id="KW-0328">Glycosyltransferase</keyword>
<evidence type="ECO:0000256" key="3">
    <source>
        <dbReference type="ARBA" id="ARBA00022679"/>
    </source>
</evidence>
<protein>
    <submittedName>
        <fullName evidence="5">Uncharacterized protein</fullName>
    </submittedName>
</protein>
<keyword evidence="3" id="KW-0808">Transferase</keyword>
<evidence type="ECO:0000313" key="6">
    <source>
        <dbReference type="Proteomes" id="UP000177006"/>
    </source>
</evidence>
<proteinExistence type="inferred from homology"/>
<dbReference type="InterPro" id="IPR029044">
    <property type="entry name" value="Nucleotide-diphossugar_trans"/>
</dbReference>
<keyword evidence="4" id="KW-0812">Transmembrane</keyword>
<evidence type="ECO:0000256" key="1">
    <source>
        <dbReference type="ARBA" id="ARBA00006739"/>
    </source>
</evidence>
<name>A0A1F5E781_9BACT</name>
<keyword evidence="4" id="KW-0472">Membrane</keyword>
<dbReference type="Pfam" id="PF13641">
    <property type="entry name" value="Glyco_tranf_2_3"/>
    <property type="match status" value="1"/>
</dbReference>
<gene>
    <name evidence="5" type="ORF">A2160_02055</name>
</gene>
<dbReference type="Proteomes" id="UP000177006">
    <property type="component" value="Unassembled WGS sequence"/>
</dbReference>
<evidence type="ECO:0000256" key="2">
    <source>
        <dbReference type="ARBA" id="ARBA00022676"/>
    </source>
</evidence>
<dbReference type="PANTHER" id="PTHR43179:SF12">
    <property type="entry name" value="GALACTOFURANOSYLTRANSFERASE GLFT2"/>
    <property type="match status" value="1"/>
</dbReference>
<dbReference type="SUPFAM" id="SSF53448">
    <property type="entry name" value="Nucleotide-diphospho-sugar transferases"/>
    <property type="match status" value="1"/>
</dbReference>
<dbReference type="CDD" id="cd04186">
    <property type="entry name" value="GT_2_like_c"/>
    <property type="match status" value="1"/>
</dbReference>
<dbReference type="EMBL" id="MEZK01000010">
    <property type="protein sequence ID" value="OGD63267.1"/>
    <property type="molecule type" value="Genomic_DNA"/>
</dbReference>
<evidence type="ECO:0000256" key="4">
    <source>
        <dbReference type="SAM" id="Phobius"/>
    </source>
</evidence>
<dbReference type="PANTHER" id="PTHR43179">
    <property type="entry name" value="RHAMNOSYLTRANSFERASE WBBL"/>
    <property type="match status" value="1"/>
</dbReference>
<evidence type="ECO:0000313" key="5">
    <source>
        <dbReference type="EMBL" id="OGD63267.1"/>
    </source>
</evidence>
<comment type="caution">
    <text evidence="5">The sequence shown here is derived from an EMBL/GenBank/DDBJ whole genome shotgun (WGS) entry which is preliminary data.</text>
</comment>
<keyword evidence="4" id="KW-1133">Transmembrane helix</keyword>
<dbReference type="AlphaFoldDB" id="A0A1F5E781"/>
<comment type="similarity">
    <text evidence="1">Belongs to the glycosyltransferase 2 family.</text>
</comment>
<dbReference type="GO" id="GO:0016757">
    <property type="term" value="F:glycosyltransferase activity"/>
    <property type="evidence" value="ECO:0007669"/>
    <property type="project" value="UniProtKB-KW"/>
</dbReference>
<dbReference type="Gene3D" id="3.90.550.10">
    <property type="entry name" value="Spore Coat Polysaccharide Biosynthesis Protein SpsA, Chain A"/>
    <property type="match status" value="1"/>
</dbReference>
<organism evidence="5 6">
    <name type="scientific">Candidatus Beckwithbacteria bacterium RBG_13_42_9</name>
    <dbReference type="NCBI Taxonomy" id="1797457"/>
    <lineage>
        <taxon>Bacteria</taxon>
        <taxon>Candidatus Beckwithiibacteriota</taxon>
    </lineage>
</organism>
<dbReference type="STRING" id="1797457.A2160_02055"/>
<feature type="transmembrane region" description="Helical" evidence="4">
    <location>
        <begin position="243"/>
        <end position="262"/>
    </location>
</feature>
<reference evidence="5 6" key="1">
    <citation type="journal article" date="2016" name="Nat. Commun.">
        <title>Thousands of microbial genomes shed light on interconnected biogeochemical processes in an aquifer system.</title>
        <authorList>
            <person name="Anantharaman K."/>
            <person name="Brown C.T."/>
            <person name="Hug L.A."/>
            <person name="Sharon I."/>
            <person name="Castelle C.J."/>
            <person name="Probst A.J."/>
            <person name="Thomas B.C."/>
            <person name="Singh A."/>
            <person name="Wilkins M.J."/>
            <person name="Karaoz U."/>
            <person name="Brodie E.L."/>
            <person name="Williams K.H."/>
            <person name="Hubbard S.S."/>
            <person name="Banfield J.F."/>
        </authorList>
    </citation>
    <scope>NUCLEOTIDE SEQUENCE [LARGE SCALE GENOMIC DNA]</scope>
</reference>
<accession>A0A1F5E781</accession>